<dbReference type="PANTHER" id="PTHR43344:SF2">
    <property type="entry name" value="PHOSPHOSERINE PHOSPHATASE"/>
    <property type="match status" value="1"/>
</dbReference>
<gene>
    <name evidence="11" type="ORF">GCM10017655_25080</name>
</gene>
<comment type="catalytic activity">
    <reaction evidence="9">
        <text>O-phospho-L-serine + H2O = L-serine + phosphate</text>
        <dbReference type="Rhea" id="RHEA:21208"/>
        <dbReference type="ChEBI" id="CHEBI:15377"/>
        <dbReference type="ChEBI" id="CHEBI:33384"/>
        <dbReference type="ChEBI" id="CHEBI:43474"/>
        <dbReference type="ChEBI" id="CHEBI:57524"/>
        <dbReference type="EC" id="3.1.3.3"/>
    </reaction>
</comment>
<evidence type="ECO:0000256" key="7">
    <source>
        <dbReference type="ARBA" id="ARBA00022842"/>
    </source>
</evidence>
<dbReference type="GO" id="GO:0005737">
    <property type="term" value="C:cytoplasm"/>
    <property type="evidence" value="ECO:0007669"/>
    <property type="project" value="TreeGrafter"/>
</dbReference>
<dbReference type="GO" id="GO:0036424">
    <property type="term" value="F:L-phosphoserine phosphatase activity"/>
    <property type="evidence" value="ECO:0007669"/>
    <property type="project" value="TreeGrafter"/>
</dbReference>
<evidence type="ECO:0000256" key="2">
    <source>
        <dbReference type="ARBA" id="ARBA00005135"/>
    </source>
</evidence>
<keyword evidence="6" id="KW-0378">Hydrolase</keyword>
<comment type="pathway">
    <text evidence="2">Amino-acid biosynthesis; L-serine biosynthesis; L-serine from 3-phospho-D-glycerate: step 3/3.</text>
</comment>
<sequence>MPMHTAYCFDLDGTLTRQELLPLIASSVGLQDEIEVLTHATIHGLLPFDKSFKLRVRLLRDANVEWIHAALLEQVEFDPHIMAFIAERPDQCFVVTGNLDYWVKPVLERLGLQSFTSIAEMDGDRLVSVKNILHKGDAVSSLRPTFERIVAIGEGMNDVPMFEAADLRIAYGGVHKPNATLTKLSDFVVHEGEALCRLLSML</sequence>
<evidence type="ECO:0000256" key="3">
    <source>
        <dbReference type="ARBA" id="ARBA00012640"/>
    </source>
</evidence>
<evidence type="ECO:0000256" key="5">
    <source>
        <dbReference type="ARBA" id="ARBA00022723"/>
    </source>
</evidence>
<evidence type="ECO:0000256" key="10">
    <source>
        <dbReference type="ARBA" id="ARBA00048523"/>
    </source>
</evidence>
<dbReference type="GO" id="GO:0000287">
    <property type="term" value="F:magnesium ion binding"/>
    <property type="evidence" value="ECO:0007669"/>
    <property type="project" value="TreeGrafter"/>
</dbReference>
<accession>A0A9W6K4R7</accession>
<evidence type="ECO:0000256" key="1">
    <source>
        <dbReference type="ARBA" id="ARBA00001946"/>
    </source>
</evidence>
<dbReference type="Proteomes" id="UP001143328">
    <property type="component" value="Unassembled WGS sequence"/>
</dbReference>
<dbReference type="Pfam" id="PF12710">
    <property type="entry name" value="HAD"/>
    <property type="match status" value="1"/>
</dbReference>
<dbReference type="InterPro" id="IPR050582">
    <property type="entry name" value="HAD-like_SerB"/>
</dbReference>
<evidence type="ECO:0000256" key="4">
    <source>
        <dbReference type="ARBA" id="ARBA00022605"/>
    </source>
</evidence>
<evidence type="ECO:0000256" key="9">
    <source>
        <dbReference type="ARBA" id="ARBA00048138"/>
    </source>
</evidence>
<dbReference type="InterPro" id="IPR023214">
    <property type="entry name" value="HAD_sf"/>
</dbReference>
<dbReference type="SUPFAM" id="SSF56784">
    <property type="entry name" value="HAD-like"/>
    <property type="match status" value="1"/>
</dbReference>
<keyword evidence="5" id="KW-0479">Metal-binding</keyword>
<keyword evidence="7" id="KW-0460">Magnesium</keyword>
<dbReference type="GO" id="GO:0006564">
    <property type="term" value="P:L-serine biosynthetic process"/>
    <property type="evidence" value="ECO:0007669"/>
    <property type="project" value="UniProtKB-KW"/>
</dbReference>
<dbReference type="EC" id="3.1.3.3" evidence="3"/>
<evidence type="ECO:0000256" key="8">
    <source>
        <dbReference type="ARBA" id="ARBA00023299"/>
    </source>
</evidence>
<dbReference type="Gene3D" id="3.40.50.1000">
    <property type="entry name" value="HAD superfamily/HAD-like"/>
    <property type="match status" value="1"/>
</dbReference>
<comment type="caution">
    <text evidence="11">The sequence shown here is derived from an EMBL/GenBank/DDBJ whole genome shotgun (WGS) entry which is preliminary data.</text>
</comment>
<dbReference type="EMBL" id="BSFN01000006">
    <property type="protein sequence ID" value="GLK89446.1"/>
    <property type="molecule type" value="Genomic_DNA"/>
</dbReference>
<keyword evidence="12" id="KW-1185">Reference proteome</keyword>
<dbReference type="NCBIfam" id="TIGR01488">
    <property type="entry name" value="HAD-SF-IB"/>
    <property type="match status" value="1"/>
</dbReference>
<comment type="catalytic activity">
    <reaction evidence="10">
        <text>O-phospho-D-serine + H2O = D-serine + phosphate</text>
        <dbReference type="Rhea" id="RHEA:24873"/>
        <dbReference type="ChEBI" id="CHEBI:15377"/>
        <dbReference type="ChEBI" id="CHEBI:35247"/>
        <dbReference type="ChEBI" id="CHEBI:43474"/>
        <dbReference type="ChEBI" id="CHEBI:58680"/>
        <dbReference type="EC" id="3.1.3.3"/>
    </reaction>
</comment>
<proteinExistence type="predicted"/>
<evidence type="ECO:0000313" key="12">
    <source>
        <dbReference type="Proteomes" id="UP001143328"/>
    </source>
</evidence>
<dbReference type="AlphaFoldDB" id="A0A9W6K4R7"/>
<dbReference type="InterPro" id="IPR036412">
    <property type="entry name" value="HAD-like_sf"/>
</dbReference>
<dbReference type="PANTHER" id="PTHR43344">
    <property type="entry name" value="PHOSPHOSERINE PHOSPHATASE"/>
    <property type="match status" value="1"/>
</dbReference>
<evidence type="ECO:0000313" key="11">
    <source>
        <dbReference type="EMBL" id="GLK89446.1"/>
    </source>
</evidence>
<organism evidence="11 12">
    <name type="scientific">Pseudomonas turukhanskensis</name>
    <dbReference type="NCBI Taxonomy" id="1806536"/>
    <lineage>
        <taxon>Bacteria</taxon>
        <taxon>Pseudomonadati</taxon>
        <taxon>Pseudomonadota</taxon>
        <taxon>Gammaproteobacteria</taxon>
        <taxon>Pseudomonadales</taxon>
        <taxon>Pseudomonadaceae</taxon>
        <taxon>Pseudomonas</taxon>
    </lineage>
</organism>
<comment type="cofactor">
    <cofactor evidence="1">
        <name>Mg(2+)</name>
        <dbReference type="ChEBI" id="CHEBI:18420"/>
    </cofactor>
</comment>
<protein>
    <recommendedName>
        <fullName evidence="3">phosphoserine phosphatase</fullName>
        <ecNumber evidence="3">3.1.3.3</ecNumber>
    </recommendedName>
</protein>
<name>A0A9W6K4R7_9PSED</name>
<evidence type="ECO:0000256" key="6">
    <source>
        <dbReference type="ARBA" id="ARBA00022801"/>
    </source>
</evidence>
<reference evidence="11" key="1">
    <citation type="journal article" date="2014" name="Int. J. Syst. Evol. Microbiol.">
        <title>Complete genome sequence of Corynebacterium casei LMG S-19264T (=DSM 44701T), isolated from a smear-ripened cheese.</title>
        <authorList>
            <consortium name="US DOE Joint Genome Institute (JGI-PGF)"/>
            <person name="Walter F."/>
            <person name="Albersmeier A."/>
            <person name="Kalinowski J."/>
            <person name="Ruckert C."/>
        </authorList>
    </citation>
    <scope>NUCLEOTIDE SEQUENCE</scope>
    <source>
        <strain evidence="11">VKM B-2935</strain>
    </source>
</reference>
<keyword evidence="4" id="KW-0028">Amino-acid biosynthesis</keyword>
<reference evidence="11" key="2">
    <citation type="submission" date="2023-01" db="EMBL/GenBank/DDBJ databases">
        <authorList>
            <person name="Sun Q."/>
            <person name="Evtushenko L."/>
        </authorList>
    </citation>
    <scope>NUCLEOTIDE SEQUENCE</scope>
    <source>
        <strain evidence="11">VKM B-2935</strain>
    </source>
</reference>
<keyword evidence="8" id="KW-0718">Serine biosynthesis</keyword>